<dbReference type="InterPro" id="IPR025711">
    <property type="entry name" value="PepSY"/>
</dbReference>
<keyword evidence="1" id="KW-0732">Signal</keyword>
<reference evidence="3 4" key="1">
    <citation type="submission" date="2018-07" db="EMBL/GenBank/DDBJ databases">
        <authorList>
            <consortium name="Pathogen Informatics"/>
        </authorList>
    </citation>
    <scope>NUCLEOTIDE SEQUENCE [LARGE SCALE GENOMIC DNA]</scope>
    <source>
        <strain evidence="3 4">4300STDY6636950</strain>
    </source>
</reference>
<dbReference type="Pfam" id="PF03413">
    <property type="entry name" value="PepSY"/>
    <property type="match status" value="1"/>
</dbReference>
<sequence length="114" mass="11848">MSTFKKSSTALLLLTIVSTGAFAVSETSSDAENDALAVTGNKITLSQAIASAEKQVNGQAANAEFKQDKSGAVYDIEVVKNSEVYDVTVDAQSGAVLSSALDKTDRHSGDDDSE</sequence>
<proteinExistence type="predicted"/>
<dbReference type="EMBL" id="UFBM01000060">
    <property type="protein sequence ID" value="SSG07454.1"/>
    <property type="molecule type" value="Genomic_DNA"/>
</dbReference>
<dbReference type="AlphaFoldDB" id="A0ABD7N962"/>
<dbReference type="Gene3D" id="3.10.450.40">
    <property type="match status" value="1"/>
</dbReference>
<protein>
    <submittedName>
        <fullName evidence="3">Peptidase propeptide and YPEB domain</fullName>
    </submittedName>
</protein>
<gene>
    <name evidence="3" type="ORF">SAMEA23995918_05019</name>
</gene>
<evidence type="ECO:0000313" key="4">
    <source>
        <dbReference type="Proteomes" id="UP000252079"/>
    </source>
</evidence>
<evidence type="ECO:0000256" key="1">
    <source>
        <dbReference type="SAM" id="SignalP"/>
    </source>
</evidence>
<feature type="chain" id="PRO_5044833297" evidence="1">
    <location>
        <begin position="24"/>
        <end position="114"/>
    </location>
</feature>
<name>A0ABD7N962_9ENTR</name>
<accession>A0ABD7N962</accession>
<feature type="domain" description="PepSY" evidence="2">
    <location>
        <begin position="42"/>
        <end position="98"/>
    </location>
</feature>
<dbReference type="RefSeq" id="WP_003026035.1">
    <property type="nucleotide sequence ID" value="NZ_JAGWFI010000090.1"/>
</dbReference>
<feature type="signal peptide" evidence="1">
    <location>
        <begin position="1"/>
        <end position="23"/>
    </location>
</feature>
<dbReference type="Proteomes" id="UP000252079">
    <property type="component" value="Unassembled WGS sequence"/>
</dbReference>
<evidence type="ECO:0000259" key="2">
    <source>
        <dbReference type="Pfam" id="PF03413"/>
    </source>
</evidence>
<comment type="caution">
    <text evidence="3">The sequence shown here is derived from an EMBL/GenBank/DDBJ whole genome shotgun (WGS) entry which is preliminary data.</text>
</comment>
<organism evidence="3 4">
    <name type="scientific">Klebsiella quasipneumoniae</name>
    <dbReference type="NCBI Taxonomy" id="1463165"/>
    <lineage>
        <taxon>Bacteria</taxon>
        <taxon>Pseudomonadati</taxon>
        <taxon>Pseudomonadota</taxon>
        <taxon>Gammaproteobacteria</taxon>
        <taxon>Enterobacterales</taxon>
        <taxon>Enterobacteriaceae</taxon>
        <taxon>Klebsiella/Raoultella group</taxon>
        <taxon>Klebsiella</taxon>
        <taxon>Klebsiella pneumoniae complex</taxon>
    </lineage>
</organism>
<evidence type="ECO:0000313" key="3">
    <source>
        <dbReference type="EMBL" id="SSG07454.1"/>
    </source>
</evidence>